<dbReference type="EMBL" id="JACCBK010000001">
    <property type="protein sequence ID" value="NYD87967.1"/>
    <property type="molecule type" value="Genomic_DNA"/>
</dbReference>
<sequence length="189" mass="22102">MIGSIRYADYWTEERANSATTWLDVEEAKRRYETGDAAFTALVWPRGSEVRGRPRCAINFGQSRRVRVVFLNEHGSRVKTVEYDWRDGRLWRWITTDYEYPNDERRYAFDRATERVTATFEPNGDARVEIVDRVAAPQEKQVITFEDAPVQNFWLDRPPFEAWGDLLNPEYGIPDPPEGRSVRLGPLIE</sequence>
<evidence type="ECO:0000313" key="1">
    <source>
        <dbReference type="EMBL" id="GIG34462.1"/>
    </source>
</evidence>
<dbReference type="EMBL" id="BONN01000018">
    <property type="protein sequence ID" value="GIG34462.1"/>
    <property type="molecule type" value="Genomic_DNA"/>
</dbReference>
<reference evidence="1 4" key="2">
    <citation type="submission" date="2021-01" db="EMBL/GenBank/DDBJ databases">
        <title>Whole genome shotgun sequence of Cellulomonas oligotrophica NBRC 109435.</title>
        <authorList>
            <person name="Komaki H."/>
            <person name="Tamura T."/>
        </authorList>
    </citation>
    <scope>NUCLEOTIDE SEQUENCE [LARGE SCALE GENOMIC DNA]</scope>
    <source>
        <strain evidence="1 4">NBRC 109435</strain>
    </source>
</reference>
<dbReference type="AlphaFoldDB" id="A0A7Y9FJD0"/>
<evidence type="ECO:0000313" key="3">
    <source>
        <dbReference type="Proteomes" id="UP000577956"/>
    </source>
</evidence>
<evidence type="ECO:0000313" key="4">
    <source>
        <dbReference type="Proteomes" id="UP000618382"/>
    </source>
</evidence>
<accession>A0A7Y9FJD0</accession>
<gene>
    <name evidence="2" type="ORF">BKA21_003516</name>
    <name evidence="1" type="ORF">Col01nite_36210</name>
</gene>
<name>A0A7Y9FJD0_9CELL</name>
<reference evidence="2 3" key="1">
    <citation type="submission" date="2020-07" db="EMBL/GenBank/DDBJ databases">
        <title>Sequencing the genomes of 1000 actinobacteria strains.</title>
        <authorList>
            <person name="Klenk H.-P."/>
        </authorList>
    </citation>
    <scope>NUCLEOTIDE SEQUENCE [LARGE SCALE GENOMIC DNA]</scope>
    <source>
        <strain evidence="2 3">DSM 24482</strain>
    </source>
</reference>
<protein>
    <submittedName>
        <fullName evidence="2">Uncharacterized protein</fullName>
    </submittedName>
</protein>
<keyword evidence="4" id="KW-1185">Reference proteome</keyword>
<dbReference type="Proteomes" id="UP000577956">
    <property type="component" value="Unassembled WGS sequence"/>
</dbReference>
<dbReference type="Proteomes" id="UP000618382">
    <property type="component" value="Unassembled WGS sequence"/>
</dbReference>
<dbReference type="RefSeq" id="WP_140460261.1">
    <property type="nucleotide sequence ID" value="NZ_BAABFI010000006.1"/>
</dbReference>
<evidence type="ECO:0000313" key="2">
    <source>
        <dbReference type="EMBL" id="NYD87967.1"/>
    </source>
</evidence>
<comment type="caution">
    <text evidence="2">The sequence shown here is derived from an EMBL/GenBank/DDBJ whole genome shotgun (WGS) entry which is preliminary data.</text>
</comment>
<proteinExistence type="predicted"/>
<organism evidence="2 3">
    <name type="scientific">Cellulomonas oligotrophica</name>
    <dbReference type="NCBI Taxonomy" id="931536"/>
    <lineage>
        <taxon>Bacteria</taxon>
        <taxon>Bacillati</taxon>
        <taxon>Actinomycetota</taxon>
        <taxon>Actinomycetes</taxon>
        <taxon>Micrococcales</taxon>
        <taxon>Cellulomonadaceae</taxon>
        <taxon>Cellulomonas</taxon>
    </lineage>
</organism>